<dbReference type="EC" id="2.1.1.80" evidence="5"/>
<accession>A0A844BCF7</accession>
<dbReference type="AlphaFoldDB" id="A0A844BCF7"/>
<dbReference type="SUPFAM" id="SSF47757">
    <property type="entry name" value="Chemotaxis receptor methyltransferase CheR, N-terminal domain"/>
    <property type="match status" value="1"/>
</dbReference>
<dbReference type="InterPro" id="IPR050903">
    <property type="entry name" value="Bact_Chemotaxis_MeTrfase"/>
</dbReference>
<feature type="binding site" evidence="6">
    <location>
        <position position="165"/>
    </location>
    <ligand>
        <name>S-adenosyl-L-methionine</name>
        <dbReference type="ChEBI" id="CHEBI:59789"/>
    </ligand>
</feature>
<feature type="compositionally biased region" description="Low complexity" evidence="7">
    <location>
        <begin position="12"/>
        <end position="22"/>
    </location>
</feature>
<dbReference type="GO" id="GO:0008983">
    <property type="term" value="F:protein-glutamate O-methyltransferase activity"/>
    <property type="evidence" value="ECO:0007669"/>
    <property type="project" value="UniProtKB-EC"/>
</dbReference>
<dbReference type="Gene3D" id="3.40.50.150">
    <property type="entry name" value="Vaccinia Virus protein VP39"/>
    <property type="match status" value="1"/>
</dbReference>
<dbReference type="InterPro" id="IPR036804">
    <property type="entry name" value="CheR_N_sf"/>
</dbReference>
<dbReference type="InterPro" id="IPR022641">
    <property type="entry name" value="CheR_N"/>
</dbReference>
<dbReference type="InterPro" id="IPR022642">
    <property type="entry name" value="CheR_C"/>
</dbReference>
<comment type="caution">
    <text evidence="9">The sequence shown here is derived from an EMBL/GenBank/DDBJ whole genome shotgun (WGS) entry which is preliminary data.</text>
</comment>
<name>A0A844BCF7_9RHOB</name>
<feature type="binding site" evidence="6">
    <location>
        <position position="139"/>
    </location>
    <ligand>
        <name>S-adenosyl-L-methionine</name>
        <dbReference type="ChEBI" id="CHEBI:59789"/>
    </ligand>
</feature>
<dbReference type="InterPro" id="IPR026024">
    <property type="entry name" value="Chemotaxis_MeTrfase_CheR"/>
</dbReference>
<feature type="domain" description="CheR-type methyltransferase" evidence="8">
    <location>
        <begin position="25"/>
        <end position="296"/>
    </location>
</feature>
<proteinExistence type="predicted"/>
<feature type="binding site" evidence="6">
    <location>
        <position position="96"/>
    </location>
    <ligand>
        <name>S-adenosyl-L-methionine</name>
        <dbReference type="ChEBI" id="CHEBI:59789"/>
    </ligand>
</feature>
<dbReference type="RefSeq" id="WP_153747601.1">
    <property type="nucleotide sequence ID" value="NZ_BAAADI010000032.1"/>
</dbReference>
<reference evidence="9 10" key="1">
    <citation type="submission" date="2019-11" db="EMBL/GenBank/DDBJ databases">
        <title>Draft Whole-Genome sequence of the marine photosynthetic bacterium Rhodovulum strictum DSM 11289.</title>
        <authorList>
            <person name="Kyndt J.A."/>
            <person name="Meyer T.E."/>
        </authorList>
    </citation>
    <scope>NUCLEOTIDE SEQUENCE [LARGE SCALE GENOMIC DNA]</scope>
    <source>
        <strain evidence="9 10">DSM 11289</strain>
    </source>
</reference>
<dbReference type="Pfam" id="PF01739">
    <property type="entry name" value="CheR"/>
    <property type="match status" value="1"/>
</dbReference>
<dbReference type="GO" id="GO:0032259">
    <property type="term" value="P:methylation"/>
    <property type="evidence" value="ECO:0007669"/>
    <property type="project" value="UniProtKB-KW"/>
</dbReference>
<dbReference type="PIRSF" id="PIRSF000410">
    <property type="entry name" value="CheR"/>
    <property type="match status" value="1"/>
</dbReference>
<organism evidence="9 10">
    <name type="scientific">Rhodovulum strictum</name>
    <dbReference type="NCBI Taxonomy" id="58314"/>
    <lineage>
        <taxon>Bacteria</taxon>
        <taxon>Pseudomonadati</taxon>
        <taxon>Pseudomonadota</taxon>
        <taxon>Alphaproteobacteria</taxon>
        <taxon>Rhodobacterales</taxon>
        <taxon>Paracoccaceae</taxon>
        <taxon>Rhodovulum</taxon>
    </lineage>
</organism>
<feature type="binding site" evidence="6">
    <location>
        <position position="94"/>
    </location>
    <ligand>
        <name>S-adenosyl-L-methionine</name>
        <dbReference type="ChEBI" id="CHEBI:59789"/>
    </ligand>
</feature>
<dbReference type="PANTHER" id="PTHR24422">
    <property type="entry name" value="CHEMOTAXIS PROTEIN METHYLTRANSFERASE"/>
    <property type="match status" value="1"/>
</dbReference>
<dbReference type="EMBL" id="WJPO01000004">
    <property type="protein sequence ID" value="MRH20298.1"/>
    <property type="molecule type" value="Genomic_DNA"/>
</dbReference>
<feature type="binding site" evidence="6">
    <location>
        <begin position="241"/>
        <end position="242"/>
    </location>
    <ligand>
        <name>S-adenosyl-L-methionine</name>
        <dbReference type="ChEBI" id="CHEBI:59789"/>
    </ligand>
</feature>
<dbReference type="PRINTS" id="PR00996">
    <property type="entry name" value="CHERMTFRASE"/>
</dbReference>
<comment type="function">
    <text evidence="5">Methylation of the membrane-bound methyl-accepting chemotaxis proteins (MCP) to form gamma-glutamyl methyl ester residues in MCP.</text>
</comment>
<dbReference type="InterPro" id="IPR029063">
    <property type="entry name" value="SAM-dependent_MTases_sf"/>
</dbReference>
<evidence type="ECO:0000256" key="5">
    <source>
        <dbReference type="PIRNR" id="PIRNR000410"/>
    </source>
</evidence>
<dbReference type="SUPFAM" id="SSF53335">
    <property type="entry name" value="S-adenosyl-L-methionine-dependent methyltransferases"/>
    <property type="match status" value="1"/>
</dbReference>
<evidence type="ECO:0000256" key="7">
    <source>
        <dbReference type="SAM" id="MobiDB-lite"/>
    </source>
</evidence>
<sequence>MAETLNPERPAPEAAPLRPQAGAGDDAFGRFAAFVEAEIGVRLPPSKRMMVAGRLRRRMTELGHATLDDYIRHLFRDGALEAERTEIFDAVTTNKTDFFREPAHFRHLSDSALPEAIARRRDGRQPVKLWSAAASTGAEAWTMAICAAEHARVSGPFNWAILATDINTRVIRDARRAVYPDTMLAPVPPDLRARWMMRGCDDQSGQWRIVPELRRHVCFAQLNLLDASYPLERDIDIVFLRNVLIYFSAEDQARIVGHVAGHLVPGGILYLGHSESMIAQGAALVQIAPATFRRVD</sequence>
<dbReference type="PROSITE" id="PS50123">
    <property type="entry name" value="CHER"/>
    <property type="match status" value="1"/>
</dbReference>
<evidence type="ECO:0000256" key="6">
    <source>
        <dbReference type="PIRSR" id="PIRSR000410-1"/>
    </source>
</evidence>
<gene>
    <name evidence="9" type="ORF">GH815_04765</name>
</gene>
<feature type="region of interest" description="Disordered" evidence="7">
    <location>
        <begin position="1"/>
        <end position="22"/>
    </location>
</feature>
<keyword evidence="10" id="KW-1185">Reference proteome</keyword>
<evidence type="ECO:0000256" key="1">
    <source>
        <dbReference type="ARBA" id="ARBA00001541"/>
    </source>
</evidence>
<dbReference type="Gene3D" id="1.10.155.10">
    <property type="entry name" value="Chemotaxis receptor methyltransferase CheR, N-terminal domain"/>
    <property type="match status" value="1"/>
</dbReference>
<evidence type="ECO:0000256" key="3">
    <source>
        <dbReference type="ARBA" id="ARBA00022679"/>
    </source>
</evidence>
<keyword evidence="3 5" id="KW-0808">Transferase</keyword>
<evidence type="ECO:0000259" key="8">
    <source>
        <dbReference type="PROSITE" id="PS50123"/>
    </source>
</evidence>
<feature type="binding site" evidence="6">
    <location>
        <begin position="223"/>
        <end position="224"/>
    </location>
    <ligand>
        <name>S-adenosyl-L-methionine</name>
        <dbReference type="ChEBI" id="CHEBI:59789"/>
    </ligand>
</feature>
<evidence type="ECO:0000313" key="9">
    <source>
        <dbReference type="EMBL" id="MRH20298.1"/>
    </source>
</evidence>
<dbReference type="PANTHER" id="PTHR24422:SF26">
    <property type="entry name" value="CHEMOTAXIS PROTEIN METHYLTRANSFERASE"/>
    <property type="match status" value="1"/>
</dbReference>
<dbReference type="OrthoDB" id="9816309at2"/>
<dbReference type="InterPro" id="IPR000780">
    <property type="entry name" value="CheR_MeTrfase"/>
</dbReference>
<feature type="binding site" evidence="6">
    <location>
        <position position="100"/>
    </location>
    <ligand>
        <name>S-adenosyl-L-methionine</name>
        <dbReference type="ChEBI" id="CHEBI:59789"/>
    </ligand>
</feature>
<dbReference type="SMART" id="SM00138">
    <property type="entry name" value="MeTrc"/>
    <property type="match status" value="1"/>
</dbReference>
<evidence type="ECO:0000313" key="10">
    <source>
        <dbReference type="Proteomes" id="UP000466730"/>
    </source>
</evidence>
<keyword evidence="4 5" id="KW-0949">S-adenosyl-L-methionine</keyword>
<keyword evidence="2 5" id="KW-0489">Methyltransferase</keyword>
<protein>
    <recommendedName>
        <fullName evidence="5">Chemotaxis protein methyltransferase</fullName>
        <ecNumber evidence="5">2.1.1.80</ecNumber>
    </recommendedName>
</protein>
<dbReference type="Pfam" id="PF03705">
    <property type="entry name" value="CheR_N"/>
    <property type="match status" value="1"/>
</dbReference>
<dbReference type="Proteomes" id="UP000466730">
    <property type="component" value="Unassembled WGS sequence"/>
</dbReference>
<comment type="catalytic activity">
    <reaction evidence="1 5">
        <text>L-glutamyl-[protein] + S-adenosyl-L-methionine = [protein]-L-glutamate 5-O-methyl ester + S-adenosyl-L-homocysteine</text>
        <dbReference type="Rhea" id="RHEA:24452"/>
        <dbReference type="Rhea" id="RHEA-COMP:10208"/>
        <dbReference type="Rhea" id="RHEA-COMP:10311"/>
        <dbReference type="ChEBI" id="CHEBI:29973"/>
        <dbReference type="ChEBI" id="CHEBI:57856"/>
        <dbReference type="ChEBI" id="CHEBI:59789"/>
        <dbReference type="ChEBI" id="CHEBI:82795"/>
        <dbReference type="EC" id="2.1.1.80"/>
    </reaction>
</comment>
<evidence type="ECO:0000256" key="2">
    <source>
        <dbReference type="ARBA" id="ARBA00022603"/>
    </source>
</evidence>
<evidence type="ECO:0000256" key="4">
    <source>
        <dbReference type="ARBA" id="ARBA00022691"/>
    </source>
</evidence>